<reference evidence="2" key="2">
    <citation type="submission" date="2021-04" db="EMBL/GenBank/DDBJ databases">
        <authorList>
            <person name="Gilroy R."/>
        </authorList>
    </citation>
    <scope>NUCLEOTIDE SEQUENCE</scope>
    <source>
        <strain evidence="2">USAMLcec2-132</strain>
    </source>
</reference>
<accession>A0A9D2SR42</accession>
<proteinExistence type="predicted"/>
<organism evidence="2 3">
    <name type="scientific">Candidatus Eisenbergiella merdavium</name>
    <dbReference type="NCBI Taxonomy" id="2838551"/>
    <lineage>
        <taxon>Bacteria</taxon>
        <taxon>Bacillati</taxon>
        <taxon>Bacillota</taxon>
        <taxon>Clostridia</taxon>
        <taxon>Lachnospirales</taxon>
        <taxon>Lachnospiraceae</taxon>
        <taxon>Eisenbergiella</taxon>
    </lineage>
</organism>
<dbReference type="Proteomes" id="UP000823891">
    <property type="component" value="Unassembled WGS sequence"/>
</dbReference>
<evidence type="ECO:0000259" key="1">
    <source>
        <dbReference type="Pfam" id="PF26226"/>
    </source>
</evidence>
<sequence length="181" mass="20989">MEGSLRDRLEKLLNAYSHLYDIERDVTVDGQLFPAAATYYLRDENYLISRKHVLSAVEQHEYVFFHLTAHLSAQELQTLIDVTRRDGLSRVHPSKEHMFSYITLIVLADTIDPEAVRLIRKTRIRKNYLLTLHGWMEYHIAAMEISSNRFYSNPAGRGAKQLLESNFLSGGRRVKSPARKK</sequence>
<feature type="domain" description="DUF8052" evidence="1">
    <location>
        <begin position="9"/>
        <end position="163"/>
    </location>
</feature>
<evidence type="ECO:0000313" key="3">
    <source>
        <dbReference type="Proteomes" id="UP000823891"/>
    </source>
</evidence>
<protein>
    <recommendedName>
        <fullName evidence="1">DUF8052 domain-containing protein</fullName>
    </recommendedName>
</protein>
<dbReference type="AlphaFoldDB" id="A0A9D2SR42"/>
<name>A0A9D2SR42_9FIRM</name>
<dbReference type="Pfam" id="PF26226">
    <property type="entry name" value="DUF8052"/>
    <property type="match status" value="1"/>
</dbReference>
<comment type="caution">
    <text evidence="2">The sequence shown here is derived from an EMBL/GenBank/DDBJ whole genome shotgun (WGS) entry which is preliminary data.</text>
</comment>
<reference evidence="2" key="1">
    <citation type="journal article" date="2021" name="PeerJ">
        <title>Extensive microbial diversity within the chicken gut microbiome revealed by metagenomics and culture.</title>
        <authorList>
            <person name="Gilroy R."/>
            <person name="Ravi A."/>
            <person name="Getino M."/>
            <person name="Pursley I."/>
            <person name="Horton D.L."/>
            <person name="Alikhan N.F."/>
            <person name="Baker D."/>
            <person name="Gharbi K."/>
            <person name="Hall N."/>
            <person name="Watson M."/>
            <person name="Adriaenssens E.M."/>
            <person name="Foster-Nyarko E."/>
            <person name="Jarju S."/>
            <person name="Secka A."/>
            <person name="Antonio M."/>
            <person name="Oren A."/>
            <person name="Chaudhuri R.R."/>
            <person name="La Ragione R."/>
            <person name="Hildebrand F."/>
            <person name="Pallen M.J."/>
        </authorList>
    </citation>
    <scope>NUCLEOTIDE SEQUENCE</scope>
    <source>
        <strain evidence="2">USAMLcec2-132</strain>
    </source>
</reference>
<evidence type="ECO:0000313" key="2">
    <source>
        <dbReference type="EMBL" id="HJC25153.1"/>
    </source>
</evidence>
<dbReference type="EMBL" id="DWWS01000055">
    <property type="protein sequence ID" value="HJC25153.1"/>
    <property type="molecule type" value="Genomic_DNA"/>
</dbReference>
<dbReference type="InterPro" id="IPR058365">
    <property type="entry name" value="DUF8052"/>
</dbReference>
<gene>
    <name evidence="2" type="ORF">H9761_15870</name>
</gene>